<name>A0A176Z0V9_9BRAD</name>
<gene>
    <name evidence="2" type="ORF">AYJ54_05715</name>
</gene>
<dbReference type="Proteomes" id="UP000076959">
    <property type="component" value="Unassembled WGS sequence"/>
</dbReference>
<keyword evidence="3" id="KW-1185">Reference proteome</keyword>
<dbReference type="AlphaFoldDB" id="A0A176Z0V9"/>
<dbReference type="InterPro" id="IPR027417">
    <property type="entry name" value="P-loop_NTPase"/>
</dbReference>
<reference evidence="2 3" key="1">
    <citation type="submission" date="2016-03" db="EMBL/GenBank/DDBJ databases">
        <title>Draft Genome Sequence of the Strain BR 10245 (Bradyrhizobium sp.) isolated from nodules of Centrolobium paraense.</title>
        <authorList>
            <person name="Simoes-Araujo J.L.Sr."/>
            <person name="Barauna A.C."/>
            <person name="Silva K."/>
            <person name="Zilli J.E."/>
        </authorList>
    </citation>
    <scope>NUCLEOTIDE SEQUENCE [LARGE SCALE GENOMIC DNA]</scope>
    <source>
        <strain evidence="2 3">BR 10245</strain>
    </source>
</reference>
<comment type="caution">
    <text evidence="2">The sequence shown here is derived from an EMBL/GenBank/DDBJ whole genome shotgun (WGS) entry which is preliminary data.</text>
</comment>
<dbReference type="EMBL" id="LUUB01000035">
    <property type="protein sequence ID" value="OAF13481.1"/>
    <property type="molecule type" value="Genomic_DNA"/>
</dbReference>
<dbReference type="SUPFAM" id="SSF52540">
    <property type="entry name" value="P-loop containing nucleoside triphosphate hydrolases"/>
    <property type="match status" value="1"/>
</dbReference>
<sequence length="342" mass="37683">MVRRWSFLLSFVPDFSRFDEICDACGMLLKRPEVANWVAATFPIIAIDEAQELKPCMLRVAKALSASTRLIVAADEFQCLDEQLDTGPFSEWFATGNVQRLTLVRRTGRQGLLDAGVALRNSEGPKSGSGLSIRYEFPAQVKFTVGHALRNATGSRAILVAPGSTPWANEIIGQLASGIRSKRQSIPPLPIAWDTGPSNEISKVVDALCSTAEQISSSEVLRRIGQLADTPAWMPAVINNIEMARRAHGKNIWSQSELFAVCSKRANLHRAYGYSSNYGIRVMTIQAAKNRQFRDVVVLWGPGIPGSADHLRRLLYNAISRAEHNCTVIVRTQLLLGQPPFI</sequence>
<accession>A0A176Z0V9</accession>
<dbReference type="InterPro" id="IPR027785">
    <property type="entry name" value="UvrD-like_helicase_C"/>
</dbReference>
<protein>
    <recommendedName>
        <fullName evidence="1">UvrD-like helicase C-terminal domain-containing protein</fullName>
    </recommendedName>
</protein>
<evidence type="ECO:0000259" key="1">
    <source>
        <dbReference type="Pfam" id="PF13538"/>
    </source>
</evidence>
<evidence type="ECO:0000313" key="3">
    <source>
        <dbReference type="Proteomes" id="UP000076959"/>
    </source>
</evidence>
<evidence type="ECO:0000313" key="2">
    <source>
        <dbReference type="EMBL" id="OAF13481.1"/>
    </source>
</evidence>
<organism evidence="2 3">
    <name type="scientific">Bradyrhizobium centrolobii</name>
    <dbReference type="NCBI Taxonomy" id="1505087"/>
    <lineage>
        <taxon>Bacteria</taxon>
        <taxon>Pseudomonadati</taxon>
        <taxon>Pseudomonadota</taxon>
        <taxon>Alphaproteobacteria</taxon>
        <taxon>Hyphomicrobiales</taxon>
        <taxon>Nitrobacteraceae</taxon>
        <taxon>Bradyrhizobium</taxon>
    </lineage>
</organism>
<dbReference type="Pfam" id="PF13538">
    <property type="entry name" value="UvrD_C_2"/>
    <property type="match status" value="1"/>
</dbReference>
<proteinExistence type="predicted"/>
<feature type="domain" description="UvrD-like helicase C-terminal" evidence="1">
    <location>
        <begin position="280"/>
        <end position="329"/>
    </location>
</feature>
<dbReference type="Gene3D" id="3.40.50.300">
    <property type="entry name" value="P-loop containing nucleotide triphosphate hydrolases"/>
    <property type="match status" value="2"/>
</dbReference>